<gene>
    <name evidence="1" type="ORF">VNO77_01286</name>
</gene>
<proteinExistence type="predicted"/>
<accession>A0AAN9R548</accession>
<evidence type="ECO:0000313" key="2">
    <source>
        <dbReference type="Proteomes" id="UP001367508"/>
    </source>
</evidence>
<keyword evidence="2" id="KW-1185">Reference proteome</keyword>
<name>A0AAN9R548_CANGL</name>
<dbReference type="EMBL" id="JAYMYQ010000001">
    <property type="protein sequence ID" value="KAK7359331.1"/>
    <property type="molecule type" value="Genomic_DNA"/>
</dbReference>
<comment type="caution">
    <text evidence="1">The sequence shown here is derived from an EMBL/GenBank/DDBJ whole genome shotgun (WGS) entry which is preliminary data.</text>
</comment>
<sequence length="87" mass="10015">MTSLFSAKLAGSSAKNYFARYSSSQLIPRDFFLSYLEGKRRYTLKFQQILIFIDTIDNFKLTIAVQIRVVGSSQIQQAADIQSQRQR</sequence>
<protein>
    <submittedName>
        <fullName evidence="1">Uncharacterized protein</fullName>
    </submittedName>
</protein>
<reference evidence="1 2" key="1">
    <citation type="submission" date="2024-01" db="EMBL/GenBank/DDBJ databases">
        <title>The genomes of 5 underutilized Papilionoideae crops provide insights into root nodulation and disease resistanc.</title>
        <authorList>
            <person name="Jiang F."/>
        </authorList>
    </citation>
    <scope>NUCLEOTIDE SEQUENCE [LARGE SCALE GENOMIC DNA]</scope>
    <source>
        <strain evidence="1">LVBAO_FW01</strain>
        <tissue evidence="1">Leaves</tissue>
    </source>
</reference>
<evidence type="ECO:0000313" key="1">
    <source>
        <dbReference type="EMBL" id="KAK7359331.1"/>
    </source>
</evidence>
<dbReference type="Proteomes" id="UP001367508">
    <property type="component" value="Unassembled WGS sequence"/>
</dbReference>
<dbReference type="AlphaFoldDB" id="A0AAN9R548"/>
<organism evidence="1 2">
    <name type="scientific">Canavalia gladiata</name>
    <name type="common">Sword bean</name>
    <name type="synonym">Dolichos gladiatus</name>
    <dbReference type="NCBI Taxonomy" id="3824"/>
    <lineage>
        <taxon>Eukaryota</taxon>
        <taxon>Viridiplantae</taxon>
        <taxon>Streptophyta</taxon>
        <taxon>Embryophyta</taxon>
        <taxon>Tracheophyta</taxon>
        <taxon>Spermatophyta</taxon>
        <taxon>Magnoliopsida</taxon>
        <taxon>eudicotyledons</taxon>
        <taxon>Gunneridae</taxon>
        <taxon>Pentapetalae</taxon>
        <taxon>rosids</taxon>
        <taxon>fabids</taxon>
        <taxon>Fabales</taxon>
        <taxon>Fabaceae</taxon>
        <taxon>Papilionoideae</taxon>
        <taxon>50 kb inversion clade</taxon>
        <taxon>NPAAA clade</taxon>
        <taxon>indigoferoid/millettioid clade</taxon>
        <taxon>Phaseoleae</taxon>
        <taxon>Canavalia</taxon>
    </lineage>
</organism>